<dbReference type="InterPro" id="IPR017853">
    <property type="entry name" value="GH"/>
</dbReference>
<dbReference type="RefSeq" id="WP_090309070.1">
    <property type="nucleotide sequence ID" value="NZ_FNRK01000025.1"/>
</dbReference>
<dbReference type="CDD" id="cd06418">
    <property type="entry name" value="GH25_BacA-like"/>
    <property type="match status" value="1"/>
</dbReference>
<feature type="domain" description="Rv2525c-like glycoside hydrolase-like" evidence="3">
    <location>
        <begin position="299"/>
        <end position="482"/>
    </location>
</feature>
<name>A0A1H4DL07_9FIRM</name>
<sequence length="704" mass="75664">MDQKVLMTQVWLNNTYSRRSGYIHCDEDGATGNGTVASLISALQLEIGISSPTGEFGPATAAACPTLNSSSTGNIVKILQGALWCKGFSSADLTGKFDIDTISGVNMFEMAAGFSGNSTVTPKIFKGLLSTDAVVLISGGDSRIRQIQQALNRSYSDYFWKDLNICPCDGVYGRNTCNALLYAFQAAVGIDEPNGVFGPGTAAQAGEHNVALGSGQTELVYLLQYLLYVNGYNPGSFDGGFGSGVESAVMQFQNAYALDADGYVGLSTWAALLVSKGNVNRSPNAIDCTDTITQTWATKLKSMGINYVGRYLTGYWPISFSELKAILDAGLNYIPIFERSGNDLSPGMDVTDASYFNYYQGKQDGEYAVSTADRFGLPRGTVIYFAVDFDAYDSEVSDNILPYFNGVKNAVNASSDYRVGIYGPRNVCTRVANAGYSEKSYVADMSTGFSGNIGQRIPSNWAFDQYYETTFTNGSERLGVDKVMASGRDGGVSSISTIDTARNLSNRILMQYGVSLNANFEFNQTYTIDTSAYKIDYKVALSSEFSPIANPAQTVTMNVNNGHYEETSLSSASLIYDSLSSEVQTTFGKADLFNASYSLASTINNGTVTTGIAISNEGMQFDAKVEQAFYNANGISQTLITEMVFTIKRNSNTQESIEAIRVQIPNFASQAKGILGASAFESISSVTVTAIGILALVWGIVSYI</sequence>
<dbReference type="Pfam" id="PF08924">
    <property type="entry name" value="Rv2525c_GlyHyd-like"/>
    <property type="match status" value="1"/>
</dbReference>
<gene>
    <name evidence="4" type="ORF">SAMN04515656_12532</name>
</gene>
<protein>
    <submittedName>
        <fullName evidence="4">Peptidoglycan-binding (PGRP) domain of peptidoglycan hydrolases-containing protein</fullName>
    </submittedName>
</protein>
<dbReference type="Proteomes" id="UP000199394">
    <property type="component" value="Unassembled WGS sequence"/>
</dbReference>
<evidence type="ECO:0000313" key="5">
    <source>
        <dbReference type="Proteomes" id="UP000199394"/>
    </source>
</evidence>
<dbReference type="AlphaFoldDB" id="A0A1H4DL07"/>
<dbReference type="InterPro" id="IPR036365">
    <property type="entry name" value="PGBD-like_sf"/>
</dbReference>
<dbReference type="OrthoDB" id="1795295at2"/>
<organism evidence="4 5">
    <name type="scientific">Eubacterium aggregans</name>
    <dbReference type="NCBI Taxonomy" id="81409"/>
    <lineage>
        <taxon>Bacteria</taxon>
        <taxon>Bacillati</taxon>
        <taxon>Bacillota</taxon>
        <taxon>Clostridia</taxon>
        <taxon>Eubacteriales</taxon>
        <taxon>Eubacteriaceae</taxon>
        <taxon>Eubacterium</taxon>
    </lineage>
</organism>
<dbReference type="SUPFAM" id="SSF47090">
    <property type="entry name" value="PGBD-like"/>
    <property type="match status" value="2"/>
</dbReference>
<dbReference type="Gene3D" id="1.10.101.10">
    <property type="entry name" value="PGBD-like superfamily/PGBD"/>
    <property type="match status" value="2"/>
</dbReference>
<keyword evidence="5" id="KW-1185">Reference proteome</keyword>
<evidence type="ECO:0000313" key="4">
    <source>
        <dbReference type="EMBL" id="SEA73179.1"/>
    </source>
</evidence>
<feature type="transmembrane region" description="Helical" evidence="1">
    <location>
        <begin position="682"/>
        <end position="701"/>
    </location>
</feature>
<dbReference type="InterPro" id="IPR002477">
    <property type="entry name" value="Peptidoglycan-bd-like"/>
</dbReference>
<keyword evidence="4" id="KW-0378">Hydrolase</keyword>
<dbReference type="EMBL" id="FNRK01000025">
    <property type="protein sequence ID" value="SEA73179.1"/>
    <property type="molecule type" value="Genomic_DNA"/>
</dbReference>
<feature type="domain" description="Peptidoglycan binding-like" evidence="2">
    <location>
        <begin position="218"/>
        <end position="272"/>
    </location>
</feature>
<dbReference type="Gene3D" id="3.20.20.80">
    <property type="entry name" value="Glycosidases"/>
    <property type="match status" value="1"/>
</dbReference>
<dbReference type="InterPro" id="IPR036366">
    <property type="entry name" value="PGBDSf"/>
</dbReference>
<dbReference type="GO" id="GO:0016787">
    <property type="term" value="F:hydrolase activity"/>
    <property type="evidence" value="ECO:0007669"/>
    <property type="project" value="UniProtKB-KW"/>
</dbReference>
<evidence type="ECO:0000259" key="3">
    <source>
        <dbReference type="Pfam" id="PF08924"/>
    </source>
</evidence>
<dbReference type="STRING" id="81409.SAMN04515656_12532"/>
<evidence type="ECO:0000259" key="2">
    <source>
        <dbReference type="Pfam" id="PF01471"/>
    </source>
</evidence>
<dbReference type="InterPro" id="IPR015020">
    <property type="entry name" value="Rv2525c-like_Glyco_Hydro-like"/>
</dbReference>
<keyword evidence="1" id="KW-0472">Membrane</keyword>
<dbReference type="Pfam" id="PF01471">
    <property type="entry name" value="PG_binding_1"/>
    <property type="match status" value="1"/>
</dbReference>
<keyword evidence="1" id="KW-0812">Transmembrane</keyword>
<accession>A0A1H4DL07</accession>
<evidence type="ECO:0000256" key="1">
    <source>
        <dbReference type="SAM" id="Phobius"/>
    </source>
</evidence>
<dbReference type="SUPFAM" id="SSF51445">
    <property type="entry name" value="(Trans)glycosidases"/>
    <property type="match status" value="1"/>
</dbReference>
<reference evidence="4 5" key="1">
    <citation type="submission" date="2016-10" db="EMBL/GenBank/DDBJ databases">
        <authorList>
            <person name="de Groot N.N."/>
        </authorList>
    </citation>
    <scope>NUCLEOTIDE SEQUENCE [LARGE SCALE GENOMIC DNA]</scope>
    <source>
        <strain evidence="4 5">SR12</strain>
    </source>
</reference>
<proteinExistence type="predicted"/>
<keyword evidence="1" id="KW-1133">Transmembrane helix</keyword>